<protein>
    <submittedName>
        <fullName evidence="1">Uncharacterized protein</fullName>
    </submittedName>
</protein>
<gene>
    <name evidence="1" type="ORF">Goklo_006696</name>
</gene>
<evidence type="ECO:0000313" key="1">
    <source>
        <dbReference type="EMBL" id="MBA0662607.1"/>
    </source>
</evidence>
<dbReference type="OrthoDB" id="1000226at2759"/>
<dbReference type="AlphaFoldDB" id="A0A7J8VIG4"/>
<comment type="caution">
    <text evidence="1">The sequence shown here is derived from an EMBL/GenBank/DDBJ whole genome shotgun (WGS) entry which is preliminary data.</text>
</comment>
<evidence type="ECO:0000313" key="2">
    <source>
        <dbReference type="Proteomes" id="UP000593573"/>
    </source>
</evidence>
<keyword evidence="2" id="KW-1185">Reference proteome</keyword>
<sequence>MRMMDIVVIEVKLGLLVSMEENVGLVPLVDIFVIDQSLMEICFLNLGEIEANLELHQKERQEAYFYRLFIW</sequence>
<name>A0A7J8VIG4_9ROSI</name>
<reference evidence="1 2" key="1">
    <citation type="journal article" date="2019" name="Genome Biol. Evol.">
        <title>Insights into the evolution of the New World diploid cottons (Gossypium, subgenus Houzingenia) based on genome sequencing.</title>
        <authorList>
            <person name="Grover C.E."/>
            <person name="Arick M.A. 2nd"/>
            <person name="Thrash A."/>
            <person name="Conover J.L."/>
            <person name="Sanders W.S."/>
            <person name="Peterson D.G."/>
            <person name="Frelichowski J.E."/>
            <person name="Scheffler J.A."/>
            <person name="Scheffler B.E."/>
            <person name="Wendel J.F."/>
        </authorList>
    </citation>
    <scope>NUCLEOTIDE SEQUENCE [LARGE SCALE GENOMIC DNA]</scope>
    <source>
        <strain evidence="1">57</strain>
        <tissue evidence="1">Leaf</tissue>
    </source>
</reference>
<accession>A0A7J8VIG4</accession>
<organism evidence="1 2">
    <name type="scientific">Gossypium klotzschianum</name>
    <dbReference type="NCBI Taxonomy" id="34286"/>
    <lineage>
        <taxon>Eukaryota</taxon>
        <taxon>Viridiplantae</taxon>
        <taxon>Streptophyta</taxon>
        <taxon>Embryophyta</taxon>
        <taxon>Tracheophyta</taxon>
        <taxon>Spermatophyta</taxon>
        <taxon>Magnoliopsida</taxon>
        <taxon>eudicotyledons</taxon>
        <taxon>Gunneridae</taxon>
        <taxon>Pentapetalae</taxon>
        <taxon>rosids</taxon>
        <taxon>malvids</taxon>
        <taxon>Malvales</taxon>
        <taxon>Malvaceae</taxon>
        <taxon>Malvoideae</taxon>
        <taxon>Gossypium</taxon>
    </lineage>
</organism>
<proteinExistence type="predicted"/>
<dbReference type="Proteomes" id="UP000593573">
    <property type="component" value="Unassembled WGS sequence"/>
</dbReference>
<dbReference type="EMBL" id="JABFAB010000010">
    <property type="protein sequence ID" value="MBA0662607.1"/>
    <property type="molecule type" value="Genomic_DNA"/>
</dbReference>